<dbReference type="EMBL" id="PFBX01000047">
    <property type="protein sequence ID" value="PIT87198.1"/>
    <property type="molecule type" value="Genomic_DNA"/>
</dbReference>
<dbReference type="Proteomes" id="UP000231183">
    <property type="component" value="Unassembled WGS sequence"/>
</dbReference>
<comment type="caution">
    <text evidence="1">The sequence shown here is derived from an EMBL/GenBank/DDBJ whole genome shotgun (WGS) entry which is preliminary data.</text>
</comment>
<feature type="non-terminal residue" evidence="1">
    <location>
        <position position="420"/>
    </location>
</feature>
<organism evidence="1 2">
    <name type="scientific">Candidatus Magasanikbacteria bacterium CG10_big_fil_rev_8_21_14_0_10_40_10</name>
    <dbReference type="NCBI Taxonomy" id="1974648"/>
    <lineage>
        <taxon>Bacteria</taxon>
        <taxon>Candidatus Magasanikiibacteriota</taxon>
    </lineage>
</organism>
<gene>
    <name evidence="1" type="ORF">COU31_04205</name>
</gene>
<protein>
    <submittedName>
        <fullName evidence="1">Uncharacterized protein</fullName>
    </submittedName>
</protein>
<reference evidence="2" key="1">
    <citation type="submission" date="2017-09" db="EMBL/GenBank/DDBJ databases">
        <title>Depth-based differentiation of microbial function through sediment-hosted aquifers and enrichment of novel symbionts in the deep terrestrial subsurface.</title>
        <authorList>
            <person name="Probst A.J."/>
            <person name="Ladd B."/>
            <person name="Jarett J.K."/>
            <person name="Geller-Mcgrath D.E."/>
            <person name="Sieber C.M.K."/>
            <person name="Emerson J.B."/>
            <person name="Anantharaman K."/>
            <person name="Thomas B.C."/>
            <person name="Malmstrom R."/>
            <person name="Stieglmeier M."/>
            <person name="Klingl A."/>
            <person name="Woyke T."/>
            <person name="Ryan C.M."/>
            <person name="Banfield J.F."/>
        </authorList>
    </citation>
    <scope>NUCLEOTIDE SEQUENCE [LARGE SCALE GENOMIC DNA]</scope>
</reference>
<evidence type="ECO:0000313" key="2">
    <source>
        <dbReference type="Proteomes" id="UP000231183"/>
    </source>
</evidence>
<dbReference type="AlphaFoldDB" id="A0A2M6W328"/>
<sequence>MKGNLNNDILNNAYQHNLELKPYSFFDMAQRLQAFASSAAFVERDVFSKYLLFLRRDYLIQEICATPQSDYTKALIGIFSVSPFIVKDLVSTKGINIFLARDAARDFVTAQMMNVLGIKKNESYIMYFARNNFKNVYGITTKLACEARSNHLCEQELYRKMSEEFIVNTVFRDEAINAYSTLERGGILNYKKIRFIDTWASGTIFYALYFIIKLLDEHKYEKDKLVKKKNPTRHKLSFAVANDKRRVMVVETPYDYLNVESEFNSWWKLPKSFYSHYKYKQKLPLPIRSFNCDNLNIQQILAWYRYYSVPFLYEIQPRDFCALLTAQIYKGLNHFGSLNFGHPIEWDYDKKQIIDSSSAKQIGNLLRNMFLVNAVMGYQSNHLQPIKQQNFQKVIKSGRVSLLDKKFGLNNYKTSMLDKV</sequence>
<proteinExistence type="predicted"/>
<name>A0A2M6W328_9BACT</name>
<accession>A0A2M6W328</accession>
<evidence type="ECO:0000313" key="1">
    <source>
        <dbReference type="EMBL" id="PIT87198.1"/>
    </source>
</evidence>